<feature type="transmembrane region" description="Helical" evidence="3">
    <location>
        <begin position="69"/>
        <end position="94"/>
    </location>
</feature>
<feature type="transmembrane region" description="Helical" evidence="3">
    <location>
        <begin position="7"/>
        <end position="25"/>
    </location>
</feature>
<evidence type="ECO:0000313" key="4">
    <source>
        <dbReference type="EMBL" id="WAR28567.1"/>
    </source>
</evidence>
<dbReference type="PANTHER" id="PTHR13544:SF0">
    <property type="entry name" value="THIOREDOXIN REDUCTASE-LIKE SELENOPROTEIN T"/>
    <property type="match status" value="1"/>
</dbReference>
<evidence type="ECO:0000313" key="5">
    <source>
        <dbReference type="Proteomes" id="UP001164746"/>
    </source>
</evidence>
<dbReference type="Proteomes" id="UP001164746">
    <property type="component" value="Chromosome 15"/>
</dbReference>
<keyword evidence="5" id="KW-1185">Reference proteome</keyword>
<dbReference type="NCBIfam" id="TIGR02174">
    <property type="entry name" value="CXXU_selWTH"/>
    <property type="match status" value="1"/>
</dbReference>
<evidence type="ECO:0000256" key="1">
    <source>
        <dbReference type="ARBA" id="ARBA00022729"/>
    </source>
</evidence>
<dbReference type="Pfam" id="PF10262">
    <property type="entry name" value="Rdx"/>
    <property type="match status" value="1"/>
</dbReference>
<keyword evidence="3" id="KW-1133">Transmembrane helix</keyword>
<accession>A0ABY7G287</accession>
<dbReference type="InterPro" id="IPR011893">
    <property type="entry name" value="Selenoprotein_Rdx-typ"/>
</dbReference>
<protein>
    <submittedName>
        <fullName evidence="4">SELT-like protein</fullName>
    </submittedName>
</protein>
<keyword evidence="3" id="KW-0812">Transmembrane</keyword>
<evidence type="ECO:0000256" key="3">
    <source>
        <dbReference type="SAM" id="Phobius"/>
    </source>
</evidence>
<dbReference type="SUPFAM" id="SSF52833">
    <property type="entry name" value="Thioredoxin-like"/>
    <property type="match status" value="1"/>
</dbReference>
<gene>
    <name evidence="4" type="ORF">MAR_014271</name>
</gene>
<dbReference type="InterPro" id="IPR019389">
    <property type="entry name" value="Selenoprotein_T"/>
</dbReference>
<dbReference type="PANTHER" id="PTHR13544">
    <property type="entry name" value="SELENOPROTEIN T"/>
    <property type="match status" value="1"/>
</dbReference>
<evidence type="ECO:0000256" key="2">
    <source>
        <dbReference type="ARBA" id="ARBA00023284"/>
    </source>
</evidence>
<reference evidence="4" key="1">
    <citation type="submission" date="2022-11" db="EMBL/GenBank/DDBJ databases">
        <title>Centuries of genome instability and evolution in soft-shell clam transmissible cancer (bioRxiv).</title>
        <authorList>
            <person name="Hart S.F.M."/>
            <person name="Yonemitsu M.A."/>
            <person name="Giersch R.M."/>
            <person name="Beal B.F."/>
            <person name="Arriagada G."/>
            <person name="Davis B.W."/>
            <person name="Ostrander E.A."/>
            <person name="Goff S.P."/>
            <person name="Metzger M.J."/>
        </authorList>
    </citation>
    <scope>NUCLEOTIDE SEQUENCE</scope>
    <source>
        <strain evidence="4">MELC-2E11</strain>
        <tissue evidence="4">Siphon/mantle</tissue>
    </source>
</reference>
<dbReference type="Gene3D" id="3.40.30.10">
    <property type="entry name" value="Glutaredoxin"/>
    <property type="match status" value="1"/>
</dbReference>
<dbReference type="InterPro" id="IPR036249">
    <property type="entry name" value="Thioredoxin-like_sf"/>
</dbReference>
<sequence>MADIGRLPLVAGLFLFVFFMTWRDLSMTEQSSHLLLRRVFEQYTSVLHEKFPHVAVEGDNYPPPAMRSLLAQGLSVLKLALIAMVYACLMIFFISNAIEGQLISTGAFEISFNDVPVWSKLETGRIPSAAEMFQIIENHMRFGQSQTT</sequence>
<dbReference type="EMBL" id="CP111026">
    <property type="protein sequence ID" value="WAR28567.1"/>
    <property type="molecule type" value="Genomic_DNA"/>
</dbReference>
<proteinExistence type="predicted"/>
<keyword evidence="1" id="KW-0732">Signal</keyword>
<keyword evidence="3" id="KW-0472">Membrane</keyword>
<name>A0ABY7G287_MYAAR</name>
<keyword evidence="2" id="KW-0676">Redox-active center</keyword>
<organism evidence="4 5">
    <name type="scientific">Mya arenaria</name>
    <name type="common">Soft-shell clam</name>
    <dbReference type="NCBI Taxonomy" id="6604"/>
    <lineage>
        <taxon>Eukaryota</taxon>
        <taxon>Metazoa</taxon>
        <taxon>Spiralia</taxon>
        <taxon>Lophotrochozoa</taxon>
        <taxon>Mollusca</taxon>
        <taxon>Bivalvia</taxon>
        <taxon>Autobranchia</taxon>
        <taxon>Heteroconchia</taxon>
        <taxon>Euheterodonta</taxon>
        <taxon>Imparidentia</taxon>
        <taxon>Neoheterodontei</taxon>
        <taxon>Myida</taxon>
        <taxon>Myoidea</taxon>
        <taxon>Myidae</taxon>
        <taxon>Mya</taxon>
    </lineage>
</organism>